<feature type="non-terminal residue" evidence="1">
    <location>
        <position position="127"/>
    </location>
</feature>
<proteinExistence type="predicted"/>
<evidence type="ECO:0000313" key="1">
    <source>
        <dbReference type="EMBL" id="CAD7002883.1"/>
    </source>
</evidence>
<comment type="caution">
    <text evidence="1">The sequence shown here is derived from an EMBL/GenBank/DDBJ whole genome shotgun (WGS) entry which is preliminary data.</text>
</comment>
<dbReference type="EMBL" id="CAJHJT010000034">
    <property type="protein sequence ID" value="CAD7002883.1"/>
    <property type="molecule type" value="Genomic_DNA"/>
</dbReference>
<name>A0A811V0G1_CERCA</name>
<protein>
    <submittedName>
        <fullName evidence="1">(Mediterranean fruit fly) hypothetical protein</fullName>
    </submittedName>
</protein>
<reference evidence="1" key="1">
    <citation type="submission" date="2020-11" db="EMBL/GenBank/DDBJ databases">
        <authorList>
            <person name="Whitehead M."/>
        </authorList>
    </citation>
    <scope>NUCLEOTIDE SEQUENCE</scope>
    <source>
        <strain evidence="1">EGII</strain>
    </source>
</reference>
<accession>A0A811V0G1</accession>
<organism evidence="1 2">
    <name type="scientific">Ceratitis capitata</name>
    <name type="common">Mediterranean fruit fly</name>
    <name type="synonym">Tephritis capitata</name>
    <dbReference type="NCBI Taxonomy" id="7213"/>
    <lineage>
        <taxon>Eukaryota</taxon>
        <taxon>Metazoa</taxon>
        <taxon>Ecdysozoa</taxon>
        <taxon>Arthropoda</taxon>
        <taxon>Hexapoda</taxon>
        <taxon>Insecta</taxon>
        <taxon>Pterygota</taxon>
        <taxon>Neoptera</taxon>
        <taxon>Endopterygota</taxon>
        <taxon>Diptera</taxon>
        <taxon>Brachycera</taxon>
        <taxon>Muscomorpha</taxon>
        <taxon>Tephritoidea</taxon>
        <taxon>Tephritidae</taxon>
        <taxon>Ceratitis</taxon>
        <taxon>Ceratitis</taxon>
    </lineage>
</organism>
<gene>
    <name evidence="1" type="ORF">CCAP1982_LOCUS11352</name>
</gene>
<dbReference type="AlphaFoldDB" id="A0A811V0G1"/>
<keyword evidence="2" id="KW-1185">Reference proteome</keyword>
<evidence type="ECO:0000313" key="2">
    <source>
        <dbReference type="Proteomes" id="UP000606786"/>
    </source>
</evidence>
<dbReference type="Proteomes" id="UP000606786">
    <property type="component" value="Unassembled WGS sequence"/>
</dbReference>
<sequence length="127" mass="14767">MAKPCSSPCRHTIKLTEQHRIEICRSPEINNRQLWGKRINTNQSCQCEAALLTTNTAHKSRAEIIQKQEGDHEQRQQTVKGSDCRPTTTLGFRLHPVQHVCCEKRIKSIYSRDHRSHRCELLLQPRT</sequence>